<evidence type="ECO:0000256" key="1">
    <source>
        <dbReference type="SAM" id="MobiDB-lite"/>
    </source>
</evidence>
<gene>
    <name evidence="2" type="ORF">AWZ03_007342</name>
</gene>
<organism evidence="2 3">
    <name type="scientific">Drosophila navojoa</name>
    <name type="common">Fruit fly</name>
    <dbReference type="NCBI Taxonomy" id="7232"/>
    <lineage>
        <taxon>Eukaryota</taxon>
        <taxon>Metazoa</taxon>
        <taxon>Ecdysozoa</taxon>
        <taxon>Arthropoda</taxon>
        <taxon>Hexapoda</taxon>
        <taxon>Insecta</taxon>
        <taxon>Pterygota</taxon>
        <taxon>Neoptera</taxon>
        <taxon>Endopterygota</taxon>
        <taxon>Diptera</taxon>
        <taxon>Brachycera</taxon>
        <taxon>Muscomorpha</taxon>
        <taxon>Ephydroidea</taxon>
        <taxon>Drosophilidae</taxon>
        <taxon>Drosophila</taxon>
    </lineage>
</organism>
<dbReference type="Proteomes" id="UP000295192">
    <property type="component" value="Unassembled WGS sequence"/>
</dbReference>
<feature type="compositionally biased region" description="Basic and acidic residues" evidence="1">
    <location>
        <begin position="57"/>
        <end position="68"/>
    </location>
</feature>
<name>A0A484BBP1_DRONA</name>
<sequence length="68" mass="7565">MRENVFAKMKRASRCNVRNKKLQSLSLSQSTSQFASPSQSLLKALIDQQPTPPPATHADERSVDPAIR</sequence>
<dbReference type="EMBL" id="LSRL02000062">
    <property type="protein sequence ID" value="TDG46266.1"/>
    <property type="molecule type" value="Genomic_DNA"/>
</dbReference>
<dbReference type="AlphaFoldDB" id="A0A484BBP1"/>
<keyword evidence="3" id="KW-1185">Reference proteome</keyword>
<proteinExistence type="predicted"/>
<reference evidence="2 3" key="1">
    <citation type="journal article" date="2019" name="J. Hered.">
        <title>An Improved Genome Assembly for Drosophila navojoa, the Basal Species in the mojavensis Cluster.</title>
        <authorList>
            <person name="Vanderlinde T."/>
            <person name="Dupim E.G."/>
            <person name="Nazario-Yepiz N.O."/>
            <person name="Carvalho A.B."/>
        </authorList>
    </citation>
    <scope>NUCLEOTIDE SEQUENCE [LARGE SCALE GENOMIC DNA]</scope>
    <source>
        <strain evidence="2">Navoj_Jal97</strain>
        <tissue evidence="2">Whole organism</tissue>
    </source>
</reference>
<evidence type="ECO:0000313" key="3">
    <source>
        <dbReference type="Proteomes" id="UP000295192"/>
    </source>
</evidence>
<feature type="region of interest" description="Disordered" evidence="1">
    <location>
        <begin position="38"/>
        <end position="68"/>
    </location>
</feature>
<evidence type="ECO:0000313" key="2">
    <source>
        <dbReference type="EMBL" id="TDG46266.1"/>
    </source>
</evidence>
<accession>A0A484BBP1</accession>
<comment type="caution">
    <text evidence="2">The sequence shown here is derived from an EMBL/GenBank/DDBJ whole genome shotgun (WGS) entry which is preliminary data.</text>
</comment>
<protein>
    <submittedName>
        <fullName evidence="2">Uncharacterized protein</fullName>
    </submittedName>
</protein>